<organism evidence="1">
    <name type="scientific">Candidatus Methanophaga sp. ANME-1 ERB7</name>
    <dbReference type="NCBI Taxonomy" id="2759913"/>
    <lineage>
        <taxon>Archaea</taxon>
        <taxon>Methanobacteriati</taxon>
        <taxon>Methanobacteriota</taxon>
        <taxon>Stenosarchaea group</taxon>
        <taxon>Methanomicrobia</taxon>
        <taxon>Candidatus Methanophagales</taxon>
        <taxon>Candidatus Methanophagaceae</taxon>
        <taxon>Candidatus Methanophaga</taxon>
    </lineage>
</organism>
<evidence type="ECO:0008006" key="2">
    <source>
        <dbReference type="Google" id="ProtNLM"/>
    </source>
</evidence>
<reference evidence="1" key="1">
    <citation type="submission" date="2020-06" db="EMBL/GenBank/DDBJ databases">
        <title>Unique genomic features of the anaerobic methanotrophic archaea.</title>
        <authorList>
            <person name="Chadwick G.L."/>
            <person name="Skennerton C.T."/>
            <person name="Laso-Perez R."/>
            <person name="Leu A.O."/>
            <person name="Speth D.R."/>
            <person name="Yu H."/>
            <person name="Morgan-Lang C."/>
            <person name="Hatzenpichler R."/>
            <person name="Goudeau D."/>
            <person name="Malmstrom R."/>
            <person name="Brazelton W.J."/>
            <person name="Woyke T."/>
            <person name="Hallam S.J."/>
            <person name="Tyson G.W."/>
            <person name="Wegener G."/>
            <person name="Boetius A."/>
            <person name="Orphan V."/>
        </authorList>
    </citation>
    <scope>NUCLEOTIDE SEQUENCE</scope>
</reference>
<accession>A0A7G9ZBY1</accession>
<protein>
    <recommendedName>
        <fullName evidence="2">HEPN domain-containing protein</fullName>
    </recommendedName>
</protein>
<proteinExistence type="predicted"/>
<name>A0A7G9ZBY1_9EURY</name>
<sequence length="131" mass="15440">MISLFDWSEYLDLAEFLRNGCPDDLREACYRSAISRSYYAAYNTAKTFARDNEGFQPVRSGVDHRLVRKHFESNPLSEKRDIAIQLRRLNVWRNKCDYDDVIDDLPKILQLSLRRAEGVITLILKMRESQH</sequence>
<dbReference type="Gene3D" id="1.20.120.330">
    <property type="entry name" value="Nucleotidyltransferases domain 2"/>
    <property type="match status" value="1"/>
</dbReference>
<dbReference type="AlphaFoldDB" id="A0A7G9ZBY1"/>
<gene>
    <name evidence="1" type="ORF">DKIIFCLB_00013</name>
</gene>
<dbReference type="EMBL" id="MT631701">
    <property type="protein sequence ID" value="QNO57765.1"/>
    <property type="molecule type" value="Genomic_DNA"/>
</dbReference>
<evidence type="ECO:0000313" key="1">
    <source>
        <dbReference type="EMBL" id="QNO57765.1"/>
    </source>
</evidence>